<feature type="transmembrane region" description="Helical" evidence="7">
    <location>
        <begin position="12"/>
        <end position="28"/>
    </location>
</feature>
<dbReference type="RefSeq" id="WP_029334912.1">
    <property type="nucleotide sequence ID" value="NZ_UGGP01000001.1"/>
</dbReference>
<evidence type="ECO:0000256" key="6">
    <source>
        <dbReference type="ARBA" id="ARBA00023136"/>
    </source>
</evidence>
<name>A0A377FT98_9BACL</name>
<keyword evidence="3" id="KW-1003">Cell membrane</keyword>
<evidence type="ECO:0000313" key="10">
    <source>
        <dbReference type="Proteomes" id="UP000254060"/>
    </source>
</evidence>
<evidence type="ECO:0000256" key="5">
    <source>
        <dbReference type="ARBA" id="ARBA00022989"/>
    </source>
</evidence>
<feature type="domain" description="VTT" evidence="8">
    <location>
        <begin position="30"/>
        <end position="160"/>
    </location>
</feature>
<dbReference type="InterPro" id="IPR051311">
    <property type="entry name" value="DedA_domain"/>
</dbReference>
<dbReference type="EMBL" id="UGGP01000001">
    <property type="protein sequence ID" value="STO08040.1"/>
    <property type="molecule type" value="Genomic_DNA"/>
</dbReference>
<evidence type="ECO:0000259" key="8">
    <source>
        <dbReference type="Pfam" id="PF09335"/>
    </source>
</evidence>
<dbReference type="InterPro" id="IPR032816">
    <property type="entry name" value="VTT_dom"/>
</dbReference>
<dbReference type="Pfam" id="PF09335">
    <property type="entry name" value="VTT_dom"/>
    <property type="match status" value="1"/>
</dbReference>
<evidence type="ECO:0000256" key="3">
    <source>
        <dbReference type="ARBA" id="ARBA00022475"/>
    </source>
</evidence>
<feature type="transmembrane region" description="Helical" evidence="7">
    <location>
        <begin position="175"/>
        <end position="194"/>
    </location>
</feature>
<reference evidence="9 10" key="1">
    <citation type="submission" date="2018-06" db="EMBL/GenBank/DDBJ databases">
        <authorList>
            <consortium name="Pathogen Informatics"/>
            <person name="Doyle S."/>
        </authorList>
    </citation>
    <scope>NUCLEOTIDE SEQUENCE [LARGE SCALE GENOMIC DNA]</scope>
    <source>
        <strain evidence="9 10">NCTC13163</strain>
    </source>
</reference>
<proteinExistence type="inferred from homology"/>
<feature type="transmembrane region" description="Helical" evidence="7">
    <location>
        <begin position="140"/>
        <end position="160"/>
    </location>
</feature>
<dbReference type="PANTHER" id="PTHR42709">
    <property type="entry name" value="ALKALINE PHOSPHATASE LIKE PROTEIN"/>
    <property type="match status" value="1"/>
</dbReference>
<dbReference type="PANTHER" id="PTHR42709:SF6">
    <property type="entry name" value="UNDECAPRENYL PHOSPHATE TRANSPORTER A"/>
    <property type="match status" value="1"/>
</dbReference>
<keyword evidence="6 7" id="KW-0472">Membrane</keyword>
<gene>
    <name evidence="9" type="primary">dedA_2</name>
    <name evidence="9" type="ORF">NCTC13163_01401</name>
</gene>
<dbReference type="Proteomes" id="UP000254060">
    <property type="component" value="Unassembled WGS sequence"/>
</dbReference>
<protein>
    <submittedName>
        <fullName evidence="9">SNARE associated Golgi protein</fullName>
    </submittedName>
</protein>
<evidence type="ECO:0000256" key="4">
    <source>
        <dbReference type="ARBA" id="ARBA00022692"/>
    </source>
</evidence>
<organism evidence="9 10">
    <name type="scientific">Exiguobacterium aurantiacum</name>
    <dbReference type="NCBI Taxonomy" id="33987"/>
    <lineage>
        <taxon>Bacteria</taxon>
        <taxon>Bacillati</taxon>
        <taxon>Bacillota</taxon>
        <taxon>Bacilli</taxon>
        <taxon>Bacillales</taxon>
        <taxon>Bacillales Family XII. Incertae Sedis</taxon>
        <taxon>Exiguobacterium</taxon>
    </lineage>
</organism>
<keyword evidence="4 7" id="KW-0812">Transmembrane</keyword>
<dbReference type="GO" id="GO:0005886">
    <property type="term" value="C:plasma membrane"/>
    <property type="evidence" value="ECO:0007669"/>
    <property type="project" value="UniProtKB-SubCell"/>
</dbReference>
<keyword evidence="5 7" id="KW-1133">Transmembrane helix</keyword>
<accession>A0A377FT98</accession>
<comment type="subcellular location">
    <subcellularLocation>
        <location evidence="1">Cell membrane</location>
        <topology evidence="1">Multi-pass membrane protein</topology>
    </subcellularLocation>
</comment>
<evidence type="ECO:0000256" key="7">
    <source>
        <dbReference type="SAM" id="Phobius"/>
    </source>
</evidence>
<feature type="transmembrane region" description="Helical" evidence="7">
    <location>
        <begin position="48"/>
        <end position="75"/>
    </location>
</feature>
<evidence type="ECO:0000313" key="9">
    <source>
        <dbReference type="EMBL" id="STO08040.1"/>
    </source>
</evidence>
<sequence length="209" mass="23955">MREWMIGIIEQFGYFGIAFMIFIENVFPPIPSEVVLLFGGFFAVKTDLIIWLVIVAATVGAIAGAILLYGIGLYLDVEQIEKWTKKYGKWLRLDIEDVHKADAWFDRYGGWMVFFGRLMPVVRSLISLPAGMSNMPFAKFLLLSTAGTLIWNSVLIYVGIQVGENWESILRYLDVYSYVIYALLAIGIVVYLVWRKRRKQNKSKRASSF</sequence>
<evidence type="ECO:0000256" key="2">
    <source>
        <dbReference type="ARBA" id="ARBA00010792"/>
    </source>
</evidence>
<dbReference type="AlphaFoldDB" id="A0A377FT98"/>
<comment type="similarity">
    <text evidence="2">Belongs to the DedA family.</text>
</comment>
<dbReference type="OrthoDB" id="9813426at2"/>
<evidence type="ECO:0000256" key="1">
    <source>
        <dbReference type="ARBA" id="ARBA00004651"/>
    </source>
</evidence>